<evidence type="ECO:0000313" key="1">
    <source>
        <dbReference type="EMBL" id="RXQ87186.1"/>
    </source>
</evidence>
<dbReference type="RefSeq" id="WP_164977527.1">
    <property type="nucleotide sequence ID" value="NZ_SAXA01000028.1"/>
</dbReference>
<proteinExistence type="predicted"/>
<dbReference type="EMBL" id="SAXA01000028">
    <property type="protein sequence ID" value="RXQ87186.1"/>
    <property type="molecule type" value="Genomic_DNA"/>
</dbReference>
<organism evidence="1 2">
    <name type="scientific">Ancylomarina salipaludis</name>
    <dbReference type="NCBI Taxonomy" id="2501299"/>
    <lineage>
        <taxon>Bacteria</taxon>
        <taxon>Pseudomonadati</taxon>
        <taxon>Bacteroidota</taxon>
        <taxon>Bacteroidia</taxon>
        <taxon>Marinilabiliales</taxon>
        <taxon>Marinifilaceae</taxon>
        <taxon>Ancylomarina</taxon>
    </lineage>
</organism>
<gene>
    <name evidence="1" type="ORF">EO244_16635</name>
</gene>
<name>A0A4Q1JHX1_9BACT</name>
<dbReference type="Proteomes" id="UP000289703">
    <property type="component" value="Unassembled WGS sequence"/>
</dbReference>
<sequence length="187" mass="20650">MTLPSSGLIKLSQIATELGVPASKSLAYMVNMANSRLNKTPPHYFSEWYGYSHGSVTPPADLTSLGVISSSFSPYTQTYNFNLRVNSAAYGRQYKIHLHINPTGYNSGNTIYDGVIFSGNAPESATSWSTGTLDLALDYLWNGTSLGRDEYNIMCYFKAFFTDDSSDVVTWEKQYIRKPAPSTTTTS</sequence>
<protein>
    <submittedName>
        <fullName evidence="1">Uncharacterized protein</fullName>
    </submittedName>
</protein>
<comment type="caution">
    <text evidence="1">The sequence shown here is derived from an EMBL/GenBank/DDBJ whole genome shotgun (WGS) entry which is preliminary data.</text>
</comment>
<evidence type="ECO:0000313" key="2">
    <source>
        <dbReference type="Proteomes" id="UP000289703"/>
    </source>
</evidence>
<keyword evidence="2" id="KW-1185">Reference proteome</keyword>
<accession>A0A4Q1JHX1</accession>
<reference evidence="1 2" key="1">
    <citation type="submission" date="2019-01" db="EMBL/GenBank/DDBJ databases">
        <title>Ancylomarina salipaludis sp. nov., isolated from a salt marsh.</title>
        <authorList>
            <person name="Yoon J.-H."/>
        </authorList>
    </citation>
    <scope>NUCLEOTIDE SEQUENCE [LARGE SCALE GENOMIC DNA]</scope>
    <source>
        <strain evidence="1 2">SHSM-M15</strain>
    </source>
</reference>
<dbReference type="AlphaFoldDB" id="A0A4Q1JHX1"/>